<dbReference type="EMBL" id="CP017634">
    <property type="protein sequence ID" value="ATW25267.1"/>
    <property type="molecule type" value="Genomic_DNA"/>
</dbReference>
<gene>
    <name evidence="2" type="ORF">DCMF_11260</name>
</gene>
<keyword evidence="3" id="KW-1185">Reference proteome</keyword>
<dbReference type="KEGG" id="fwa:DCMF_11260"/>
<feature type="domain" description="Gingipain" evidence="1">
    <location>
        <begin position="304"/>
        <end position="562"/>
    </location>
</feature>
<dbReference type="InterPro" id="IPR008969">
    <property type="entry name" value="CarboxyPept-like_regulatory"/>
</dbReference>
<dbReference type="GO" id="GO:0006508">
    <property type="term" value="P:proteolysis"/>
    <property type="evidence" value="ECO:0007669"/>
    <property type="project" value="InterPro"/>
</dbReference>
<dbReference type="Pfam" id="PF01364">
    <property type="entry name" value="Peptidase_C25"/>
    <property type="match status" value="1"/>
</dbReference>
<dbReference type="Proteomes" id="UP000323521">
    <property type="component" value="Chromosome"/>
</dbReference>
<dbReference type="AlphaFoldDB" id="A0A3G1KS85"/>
<name>A0A3G1KS85_FORW1</name>
<sequence>MQAKGGKQVEKKEVYVLSVQHGLDSLTWASWIYLAAGLDVFFVDPARGNEETWALHRLAERMPVVFRDLTGDASFRQLGEEEKLFSGKQPDAQMLPEQLNSCFGMPKGLVTAPAASPSMCVYGAVLAVRLGYGFLPDHRLAGYPALATGQDSSFPVVVLDAREKYAQEKWVKNRPVHFINHEKECYRYLEESGQETNYLLILNSADLGPVPQDALSLSEMWVKGLSLLGTVLASYRRVGVFDVAQGHPEGRETEKRVQQFVQESGFKPEFQAILGGPGGIPFILQENKEIGASGEEGIRDLHLQLNHDLFYDVAEGRLFQSTPGGLSLQLLSTKYYSEMQRNQERQVLIAAVPHVETGIIFDSDRALIEGKLKPLLESAGHQVTLLTGKEAGNRQVASALAGADFFLYSGHGGPETLNTHQRFLTRGDLSDLPPLVAYASACSTISPRPNWLSVTEGQDWEAIQVPPRQVIGLSLVERGAVSYVGGATVEDFQFTNAVYSIFMESILLKGMSVGQALNETRNFAVLYTGILSQKAPEAYRLSKEGLANIIHQQILLGDPALVPYPEVQHHAKIQKNLSGQDQEYRLSLDIPPESWRRVRVPVQEKEPTRSYYRTRTMENMVPVDQDIISWGDFYPLAYDSQGVAERALMSGFLHLTLDLTPGEAPLHLELHRAEGREECLFCTGERVGPVDATAYWHNFVIPFLMLPPVSFDMKKGWPFVPEDRGDFLRVHWLVPVLVIDEIQRRAYQGEKMEFRLKTGPGKPLTGTVVHDSGEAGSFLLVQAVGQERGEQGRNTFAQAVCDRKGAFKLFCGPEDVFVTAEEQFPLYDLLGPFHPVKREFFPADFARAMDMQLARSRTGILRGRVLDTLTGEPIEDALVRVWRGKLDPCGYYVREGWVGEEIADTEGKFSFSLAEGEYLLSATACTESRRYKSKEISFTVCAGEERHEIYTLDRAASIKGKITFAGSFPPDLTMVLKRYPLKGKGETLSSAPVRRDGTYECLIGFQDRFCILIEKEGWQGIKDTNGDQGYRLAPEEILYRHYFFRTNDES</sequence>
<dbReference type="Gene3D" id="2.60.40.1120">
    <property type="entry name" value="Carboxypeptidase-like, regulatory domain"/>
    <property type="match status" value="1"/>
</dbReference>
<evidence type="ECO:0000313" key="3">
    <source>
        <dbReference type="Proteomes" id="UP000323521"/>
    </source>
</evidence>
<evidence type="ECO:0000259" key="1">
    <source>
        <dbReference type="Pfam" id="PF01364"/>
    </source>
</evidence>
<dbReference type="SUPFAM" id="SSF49464">
    <property type="entry name" value="Carboxypeptidase regulatory domain-like"/>
    <property type="match status" value="1"/>
</dbReference>
<proteinExistence type="predicted"/>
<dbReference type="InterPro" id="IPR001769">
    <property type="entry name" value="Gingipain"/>
</dbReference>
<accession>A0A3G1KS85</accession>
<evidence type="ECO:0000313" key="2">
    <source>
        <dbReference type="EMBL" id="ATW25267.1"/>
    </source>
</evidence>
<reference evidence="2 3" key="1">
    <citation type="submission" date="2016-10" db="EMBL/GenBank/DDBJ databases">
        <title>Complete Genome Sequence of Peptococcaceae strain DCMF.</title>
        <authorList>
            <person name="Edwards R.J."/>
            <person name="Holland S.I."/>
            <person name="Deshpande N.P."/>
            <person name="Wong Y.K."/>
            <person name="Ertan H."/>
            <person name="Manefield M."/>
            <person name="Russell T.L."/>
            <person name="Lee M.J."/>
        </authorList>
    </citation>
    <scope>NUCLEOTIDE SEQUENCE [LARGE SCALE GENOMIC DNA]</scope>
    <source>
        <strain evidence="2 3">DCMF</strain>
    </source>
</reference>
<organism evidence="2 3">
    <name type="scientific">Formimonas warabiya</name>
    <dbReference type="NCBI Taxonomy" id="1761012"/>
    <lineage>
        <taxon>Bacteria</taxon>
        <taxon>Bacillati</taxon>
        <taxon>Bacillota</taxon>
        <taxon>Clostridia</taxon>
        <taxon>Eubacteriales</taxon>
        <taxon>Peptococcaceae</taxon>
        <taxon>Candidatus Formimonas</taxon>
    </lineage>
</organism>
<protein>
    <recommendedName>
        <fullName evidence="1">Gingipain domain-containing protein</fullName>
    </recommendedName>
</protein>
<dbReference type="GO" id="GO:0008234">
    <property type="term" value="F:cysteine-type peptidase activity"/>
    <property type="evidence" value="ECO:0007669"/>
    <property type="project" value="InterPro"/>
</dbReference>